<dbReference type="GO" id="GO:0016798">
    <property type="term" value="F:hydrolase activity, acting on glycosyl bonds"/>
    <property type="evidence" value="ECO:0007669"/>
    <property type="project" value="UniProtKB-KW"/>
</dbReference>
<evidence type="ECO:0000256" key="4">
    <source>
        <dbReference type="SAM" id="Phobius"/>
    </source>
</evidence>
<accession>A0A8J3R951</accession>
<feature type="transmembrane region" description="Helical" evidence="4">
    <location>
        <begin position="6"/>
        <end position="28"/>
    </location>
</feature>
<sequence>MIVREVARVAVLANVVVVVVGLVVLMLLPRAGSGGGGTRTAVGVSPTTTPTAPAEAPPGETASVTATPESAKKVKANEAGLVPVIMYHRLLPKRIASIDRTPGQLRKELERLARKDYVPITAAEFVSGKIDIPAGSHPVVLTFDDGHPSHFALDSHGVPKRDTAVGIIYEVAAKYPNFRPVATFWVNRNPFGLQDRAEQILAVKWLVERGFEVGNHSYDHPDLRRLPTKRVSEQIVRQDRLLAKLGAGPSTTLALPYGSRPRKLSAAHDGKWDGTKYHFDGVFLAGAEPAVSPYAKKFERYAIPRIQSNGKHGECRRWCTTYWLEWLDEHPEKRYTSDGDPKRVSIPRKLRGTVASSRAGKVVAY</sequence>
<keyword evidence="4" id="KW-0472">Membrane</keyword>
<gene>
    <name evidence="6" type="ORF">Mth01_05610</name>
</gene>
<dbReference type="EMBL" id="BOOG01000007">
    <property type="protein sequence ID" value="GIH68308.1"/>
    <property type="molecule type" value="Genomic_DNA"/>
</dbReference>
<comment type="subcellular location">
    <subcellularLocation>
        <location evidence="1">Secreted</location>
    </subcellularLocation>
</comment>
<keyword evidence="7" id="KW-1185">Reference proteome</keyword>
<dbReference type="RefSeq" id="WP_204010584.1">
    <property type="nucleotide sequence ID" value="NZ_BOOG01000007.1"/>
</dbReference>
<organism evidence="6 7">
    <name type="scientific">Sphaerimonospora thailandensis</name>
    <dbReference type="NCBI Taxonomy" id="795644"/>
    <lineage>
        <taxon>Bacteria</taxon>
        <taxon>Bacillati</taxon>
        <taxon>Actinomycetota</taxon>
        <taxon>Actinomycetes</taxon>
        <taxon>Streptosporangiales</taxon>
        <taxon>Streptosporangiaceae</taxon>
        <taxon>Sphaerimonospora</taxon>
    </lineage>
</organism>
<protein>
    <submittedName>
        <fullName evidence="6">Xylanase</fullName>
    </submittedName>
</protein>
<keyword evidence="6" id="KW-0858">Xylan degradation</keyword>
<evidence type="ECO:0000313" key="6">
    <source>
        <dbReference type="EMBL" id="GIH68308.1"/>
    </source>
</evidence>
<evidence type="ECO:0000256" key="3">
    <source>
        <dbReference type="SAM" id="MobiDB-lite"/>
    </source>
</evidence>
<feature type="domain" description="NodB homology" evidence="5">
    <location>
        <begin position="137"/>
        <end position="365"/>
    </location>
</feature>
<feature type="region of interest" description="Disordered" evidence="3">
    <location>
        <begin position="33"/>
        <end position="68"/>
    </location>
</feature>
<feature type="compositionally biased region" description="Low complexity" evidence="3">
    <location>
        <begin position="39"/>
        <end position="63"/>
    </location>
</feature>
<keyword evidence="6" id="KW-0624">Polysaccharide degradation</keyword>
<name>A0A8J3R951_9ACTN</name>
<dbReference type="PANTHER" id="PTHR34216:SF3">
    <property type="entry name" value="POLY-BETA-1,6-N-ACETYL-D-GLUCOSAMINE N-DEACETYLASE"/>
    <property type="match status" value="1"/>
</dbReference>
<dbReference type="SUPFAM" id="SSF88713">
    <property type="entry name" value="Glycoside hydrolase/deacetylase"/>
    <property type="match status" value="1"/>
</dbReference>
<dbReference type="PROSITE" id="PS51677">
    <property type="entry name" value="NODB"/>
    <property type="match status" value="1"/>
</dbReference>
<dbReference type="InterPro" id="IPR002509">
    <property type="entry name" value="NODB_dom"/>
</dbReference>
<dbReference type="InterPro" id="IPR011330">
    <property type="entry name" value="Glyco_hydro/deAcase_b/a-brl"/>
</dbReference>
<evidence type="ECO:0000256" key="1">
    <source>
        <dbReference type="ARBA" id="ARBA00004613"/>
    </source>
</evidence>
<proteinExistence type="predicted"/>
<keyword evidence="6" id="KW-0326">Glycosidase</keyword>
<keyword evidence="6" id="KW-0119">Carbohydrate metabolism</keyword>
<evidence type="ECO:0000256" key="2">
    <source>
        <dbReference type="ARBA" id="ARBA00022729"/>
    </source>
</evidence>
<evidence type="ECO:0000313" key="7">
    <source>
        <dbReference type="Proteomes" id="UP000610966"/>
    </source>
</evidence>
<dbReference type="Proteomes" id="UP000610966">
    <property type="component" value="Unassembled WGS sequence"/>
</dbReference>
<dbReference type="PANTHER" id="PTHR34216">
    <property type="match status" value="1"/>
</dbReference>
<dbReference type="InterPro" id="IPR051398">
    <property type="entry name" value="Polysacch_Deacetylase"/>
</dbReference>
<evidence type="ECO:0000259" key="5">
    <source>
        <dbReference type="PROSITE" id="PS51677"/>
    </source>
</evidence>
<keyword evidence="4" id="KW-0812">Transmembrane</keyword>
<keyword evidence="6" id="KW-0378">Hydrolase</keyword>
<keyword evidence="4" id="KW-1133">Transmembrane helix</keyword>
<dbReference type="Pfam" id="PF01522">
    <property type="entry name" value="Polysacc_deac_1"/>
    <property type="match status" value="1"/>
</dbReference>
<dbReference type="GO" id="GO:0005576">
    <property type="term" value="C:extracellular region"/>
    <property type="evidence" value="ECO:0007669"/>
    <property type="project" value="UniProtKB-SubCell"/>
</dbReference>
<dbReference type="Gene3D" id="3.20.20.370">
    <property type="entry name" value="Glycoside hydrolase/deacetylase"/>
    <property type="match status" value="1"/>
</dbReference>
<dbReference type="GO" id="GO:0045493">
    <property type="term" value="P:xylan catabolic process"/>
    <property type="evidence" value="ECO:0007669"/>
    <property type="project" value="UniProtKB-KW"/>
</dbReference>
<dbReference type="AlphaFoldDB" id="A0A8J3R951"/>
<dbReference type="GO" id="GO:0016810">
    <property type="term" value="F:hydrolase activity, acting on carbon-nitrogen (but not peptide) bonds"/>
    <property type="evidence" value="ECO:0007669"/>
    <property type="project" value="InterPro"/>
</dbReference>
<keyword evidence="2" id="KW-0732">Signal</keyword>
<reference evidence="6" key="1">
    <citation type="submission" date="2021-01" db="EMBL/GenBank/DDBJ databases">
        <title>Whole genome shotgun sequence of Sphaerimonospora thailandensis NBRC 107569.</title>
        <authorList>
            <person name="Komaki H."/>
            <person name="Tamura T."/>
        </authorList>
    </citation>
    <scope>NUCLEOTIDE SEQUENCE</scope>
    <source>
        <strain evidence="6">NBRC 107569</strain>
    </source>
</reference>
<comment type="caution">
    <text evidence="6">The sequence shown here is derived from an EMBL/GenBank/DDBJ whole genome shotgun (WGS) entry which is preliminary data.</text>
</comment>